<keyword evidence="3" id="KW-0653">Protein transport</keyword>
<feature type="compositionally biased region" description="Polar residues" evidence="4">
    <location>
        <begin position="12"/>
        <end position="24"/>
    </location>
</feature>
<evidence type="ECO:0000256" key="2">
    <source>
        <dbReference type="ARBA" id="ARBA00022448"/>
    </source>
</evidence>
<evidence type="ECO:0000256" key="1">
    <source>
        <dbReference type="ARBA" id="ARBA00010394"/>
    </source>
</evidence>
<dbReference type="AlphaFoldDB" id="A0ABD3PZK4"/>
<evidence type="ECO:0000313" key="6">
    <source>
        <dbReference type="Proteomes" id="UP001516023"/>
    </source>
</evidence>
<dbReference type="InterPro" id="IPR016024">
    <property type="entry name" value="ARM-type_fold"/>
</dbReference>
<dbReference type="EMBL" id="JABMIG020000094">
    <property type="protein sequence ID" value="KAL3793151.1"/>
    <property type="molecule type" value="Genomic_DNA"/>
</dbReference>
<gene>
    <name evidence="5" type="ORF">HJC23_005653</name>
</gene>
<dbReference type="InterPro" id="IPR000225">
    <property type="entry name" value="Armadillo"/>
</dbReference>
<name>A0ABD3PZK4_9STRA</name>
<accession>A0ABD3PZK4</accession>
<dbReference type="GO" id="GO:0015031">
    <property type="term" value="P:protein transport"/>
    <property type="evidence" value="ECO:0007669"/>
    <property type="project" value="UniProtKB-KW"/>
</dbReference>
<keyword evidence="2" id="KW-0813">Transport</keyword>
<feature type="compositionally biased region" description="Basic residues" evidence="4">
    <location>
        <begin position="1"/>
        <end position="11"/>
    </location>
</feature>
<dbReference type="InterPro" id="IPR011989">
    <property type="entry name" value="ARM-like"/>
</dbReference>
<dbReference type="SMART" id="SM00185">
    <property type="entry name" value="ARM"/>
    <property type="match status" value="3"/>
</dbReference>
<sequence length="821" mass="88422">MSTSRPHHRTGTKSTPFSTAAGQRSDSRSHATRSAMTTSIRKAKRGQVLDRKRHMKFVPSSSADAKNPYRRVEEHVKETVEVAESIVQLCRCNESSTWNESTFVALSSSLERLCFLVSPTESDTMGTKIGATSKQPGSMDAGGISYDSSVGGIAGNAILSHFIDRQKVKPPSFQQQQSTDQPMNDNNLAFLLADSLALILDTTTSGTSSSKLQSLQVHAAIALTQLSATEPAPPPVASFDQDQFSPYGHPPREFATALASAPTSWCYVLVNCRALSSLIHKMTIPNNATASVNSCVIDICEKCTWTIGNLAGDSEMAREALSKMGMLPRLISCISWGIASLTSDHCAGPVIQASFMNLLRNSVWALCNFIRDGRGSAADVINVNNSQMKVNGGQENYRLTNESFASLLLLPQSISQGSNLNIDLNNASCHDIATEACWLLAFLTDNDPTAVEFSCKEDSPLMSAILTNLCMATDAASRLYESNLRNDSAMKQQLSDVCLCLIPCCRVLRNISLDGRYLGSIYPQEIFLTFQQKVLAHPTESCLAKLISLATLGAGQEASTIASKAAEAAGACLLHAGFPLPHPSTAACRTLIPALSQALTCQVTTFDVKREVVWALWNAVSNPLEQVDEITANGIQADVDVVQKELLTEVIRTSPLEIAQSLTALLSTMDMDSIEAALRLIEILIQKLGSTSSGQKLTVLFEEAGLVDALWRVCDNDSEESYVAELAASLLDEYFEGEHDESDEVLLGPALSGGCFQFQAPLVTNAPSGGFDFSTNTLGGFAFNNAGSLSHHEVQVPSMGRGRGRGQVIPAWMERTQQHSG</sequence>
<keyword evidence="6" id="KW-1185">Reference proteome</keyword>
<organism evidence="5 6">
    <name type="scientific">Cyclotella cryptica</name>
    <dbReference type="NCBI Taxonomy" id="29204"/>
    <lineage>
        <taxon>Eukaryota</taxon>
        <taxon>Sar</taxon>
        <taxon>Stramenopiles</taxon>
        <taxon>Ochrophyta</taxon>
        <taxon>Bacillariophyta</taxon>
        <taxon>Coscinodiscophyceae</taxon>
        <taxon>Thalassiosirophycidae</taxon>
        <taxon>Stephanodiscales</taxon>
        <taxon>Stephanodiscaceae</taxon>
        <taxon>Cyclotella</taxon>
    </lineage>
</organism>
<dbReference type="PANTHER" id="PTHR23316">
    <property type="entry name" value="IMPORTIN ALPHA"/>
    <property type="match status" value="1"/>
</dbReference>
<dbReference type="Proteomes" id="UP001516023">
    <property type="component" value="Unassembled WGS sequence"/>
</dbReference>
<feature type="region of interest" description="Disordered" evidence="4">
    <location>
        <begin position="1"/>
        <end position="49"/>
    </location>
</feature>
<comment type="caution">
    <text evidence="5">The sequence shown here is derived from an EMBL/GenBank/DDBJ whole genome shotgun (WGS) entry which is preliminary data.</text>
</comment>
<reference evidence="5 6" key="1">
    <citation type="journal article" date="2020" name="G3 (Bethesda)">
        <title>Improved Reference Genome for Cyclotella cryptica CCMP332, a Model for Cell Wall Morphogenesis, Salinity Adaptation, and Lipid Production in Diatoms (Bacillariophyta).</title>
        <authorList>
            <person name="Roberts W.R."/>
            <person name="Downey K.M."/>
            <person name="Ruck E.C."/>
            <person name="Traller J.C."/>
            <person name="Alverson A.J."/>
        </authorList>
    </citation>
    <scope>NUCLEOTIDE SEQUENCE [LARGE SCALE GENOMIC DNA]</scope>
    <source>
        <strain evidence="5 6">CCMP332</strain>
    </source>
</reference>
<proteinExistence type="inferred from homology"/>
<evidence type="ECO:0000256" key="3">
    <source>
        <dbReference type="ARBA" id="ARBA00022927"/>
    </source>
</evidence>
<dbReference type="Gene3D" id="1.25.10.10">
    <property type="entry name" value="Leucine-rich Repeat Variant"/>
    <property type="match status" value="1"/>
</dbReference>
<evidence type="ECO:0000256" key="4">
    <source>
        <dbReference type="SAM" id="MobiDB-lite"/>
    </source>
</evidence>
<dbReference type="SUPFAM" id="SSF48371">
    <property type="entry name" value="ARM repeat"/>
    <property type="match status" value="1"/>
</dbReference>
<evidence type="ECO:0000313" key="5">
    <source>
        <dbReference type="EMBL" id="KAL3793151.1"/>
    </source>
</evidence>
<protein>
    <submittedName>
        <fullName evidence="5">Uncharacterized protein</fullName>
    </submittedName>
</protein>
<comment type="similarity">
    <text evidence="1">Belongs to the importin alpha family.</text>
</comment>